<organism evidence="1 2">
    <name type="scientific">Phenylobacterium kunshanense</name>
    <dbReference type="NCBI Taxonomy" id="1445034"/>
    <lineage>
        <taxon>Bacteria</taxon>
        <taxon>Pseudomonadati</taxon>
        <taxon>Pseudomonadota</taxon>
        <taxon>Alphaproteobacteria</taxon>
        <taxon>Caulobacterales</taxon>
        <taxon>Caulobacteraceae</taxon>
        <taxon>Phenylobacterium</taxon>
    </lineage>
</organism>
<evidence type="ECO:0000313" key="1">
    <source>
        <dbReference type="EMBL" id="RAK64455.1"/>
    </source>
</evidence>
<reference evidence="1 2" key="1">
    <citation type="submission" date="2018-05" db="EMBL/GenBank/DDBJ databases">
        <authorList>
            <person name="Lanie J.A."/>
            <person name="Ng W.-L."/>
            <person name="Kazmierczak K.M."/>
            <person name="Andrzejewski T.M."/>
            <person name="Davidsen T.M."/>
            <person name="Wayne K.J."/>
            <person name="Tettelin H."/>
            <person name="Glass J.I."/>
            <person name="Rusch D."/>
            <person name="Podicherti R."/>
            <person name="Tsui H.-C.T."/>
            <person name="Winkler M.E."/>
        </authorList>
    </citation>
    <scope>NUCLEOTIDE SEQUENCE [LARGE SCALE GENOMIC DNA]</scope>
    <source>
        <strain evidence="1 2">BUT-10</strain>
    </source>
</reference>
<evidence type="ECO:0000313" key="2">
    <source>
        <dbReference type="Proteomes" id="UP000249524"/>
    </source>
</evidence>
<dbReference type="Proteomes" id="UP000249524">
    <property type="component" value="Unassembled WGS sequence"/>
</dbReference>
<comment type="caution">
    <text evidence="1">The sequence shown here is derived from an EMBL/GenBank/DDBJ whole genome shotgun (WGS) entry which is preliminary data.</text>
</comment>
<name>A0A328BCQ6_9CAUL</name>
<proteinExistence type="predicted"/>
<dbReference type="OrthoDB" id="7570541at2"/>
<dbReference type="RefSeq" id="WP_111276842.1">
    <property type="nucleotide sequence ID" value="NZ_QFYS01000006.1"/>
</dbReference>
<gene>
    <name evidence="1" type="ORF">DJ019_14970</name>
</gene>
<dbReference type="AlphaFoldDB" id="A0A328BCQ6"/>
<dbReference type="EMBL" id="QFYS01000006">
    <property type="protein sequence ID" value="RAK64455.1"/>
    <property type="molecule type" value="Genomic_DNA"/>
</dbReference>
<sequence>MADPTVFVVTLEAVEADGEPTLTVLAFARADEEEAAGQIAVAELERLGWRHIQVLRAGEVTDPGALPEDFRGAWANALTWGCGLIIYDEP</sequence>
<keyword evidence="2" id="KW-1185">Reference proteome</keyword>
<accession>A0A328BCQ6</accession>
<protein>
    <submittedName>
        <fullName evidence="1">Uncharacterized protein</fullName>
    </submittedName>
</protein>